<evidence type="ECO:0000259" key="5">
    <source>
        <dbReference type="Pfam" id="PF16350"/>
    </source>
</evidence>
<dbReference type="PANTHER" id="PTHR43757">
    <property type="entry name" value="AMINOMETHYLTRANSFERASE"/>
    <property type="match status" value="1"/>
</dbReference>
<dbReference type="EMBL" id="GU942990">
    <property type="protein sequence ID" value="ADD93627.1"/>
    <property type="molecule type" value="Genomic_DNA"/>
</dbReference>
<proteinExistence type="inferred from homology"/>
<evidence type="ECO:0000256" key="2">
    <source>
        <dbReference type="PIRSR" id="PIRSR006487-1"/>
    </source>
</evidence>
<feature type="domain" description="Aminomethyltransferase C-terminal" evidence="4">
    <location>
        <begin position="361"/>
        <end position="438"/>
    </location>
</feature>
<dbReference type="InterPro" id="IPR036188">
    <property type="entry name" value="FAD/NAD-bd_sf"/>
</dbReference>
<evidence type="ECO:0000259" key="3">
    <source>
        <dbReference type="Pfam" id="PF01571"/>
    </source>
</evidence>
<dbReference type="Pfam" id="PF01571">
    <property type="entry name" value="GCV_T"/>
    <property type="match status" value="1"/>
</dbReference>
<sequence length="446" mass="50978">MVSEWIIEGEPSIDLWPFDIRRFNDHHNEKSFLYPRTIESYGKTYFIHFPGEEHESSRNIRQSPLYDLLKKKGASYGSKAGWERPNFFVRKNNRAAEALTFEKPNWFDCVGEEHKAVRERVALIDQTSFSKFRISGPGALDLLQYLTVSKIDKPIGKIIYTQFLNSRGGIEADLTISRTGEEEFYMVTGSAFGVHDRSWIQKHSPRDGSVVIDELTEEFGVINLCGPHARDVLQNVTDDDISNENLPFSSFADIRVAGHPVRAMRIGYVGELGWEMHTGRENMPAVYRALAEAGSKYDIADVGYRAIDSLRMEKGYLYWSSDISPDYNPFEAGLGFRVNMKKGDFIGRDALISIREMEDRKKIAYFTLEKYMPVYGSEPIMREGRILDVTTSANFGYTIGKPLVFGYLPIQEFENRNFTVEAFGEVVPATRHDGPLYDPEMKKLKL</sequence>
<dbReference type="InterPro" id="IPR006222">
    <property type="entry name" value="GCVT_N"/>
</dbReference>
<dbReference type="SUPFAM" id="SSF103025">
    <property type="entry name" value="Folate-binding domain"/>
    <property type="match status" value="1"/>
</dbReference>
<dbReference type="InterPro" id="IPR032503">
    <property type="entry name" value="FAO_M"/>
</dbReference>
<dbReference type="InterPro" id="IPR028896">
    <property type="entry name" value="GcvT/YgfZ/DmdA"/>
</dbReference>
<name>D6PD26_9BACT</name>
<feature type="domain" description="FAD dependent oxidoreductase central" evidence="5">
    <location>
        <begin position="8"/>
        <end position="63"/>
    </location>
</feature>
<dbReference type="Gene3D" id="3.30.70.1400">
    <property type="entry name" value="Aminomethyltransferase beta-barrel domains"/>
    <property type="match status" value="1"/>
</dbReference>
<protein>
    <submittedName>
        <fullName evidence="6">Probable sarcosine dehydrogenase protein</fullName>
    </submittedName>
</protein>
<evidence type="ECO:0000259" key="4">
    <source>
        <dbReference type="Pfam" id="PF08669"/>
    </source>
</evidence>
<dbReference type="SUPFAM" id="SSF101790">
    <property type="entry name" value="Aminomethyltransferase beta-barrel domain"/>
    <property type="match status" value="1"/>
</dbReference>
<dbReference type="InterPro" id="IPR029043">
    <property type="entry name" value="GcvT/YgfZ_C"/>
</dbReference>
<dbReference type="Gene3D" id="3.50.50.60">
    <property type="entry name" value="FAD/NAD(P)-binding domain"/>
    <property type="match status" value="1"/>
</dbReference>
<accession>D6PD26</accession>
<dbReference type="Gene3D" id="2.40.30.110">
    <property type="entry name" value="Aminomethyltransferase beta-barrel domains"/>
    <property type="match status" value="1"/>
</dbReference>
<dbReference type="PANTHER" id="PTHR43757:SF11">
    <property type="entry name" value="SARCOSINE DEHYDROGENASE"/>
    <property type="match status" value="1"/>
</dbReference>
<dbReference type="InterPro" id="IPR027266">
    <property type="entry name" value="TrmE/GcvT-like"/>
</dbReference>
<dbReference type="PIRSF" id="PIRSF006487">
    <property type="entry name" value="GcvT"/>
    <property type="match status" value="1"/>
</dbReference>
<feature type="binding site" evidence="2">
    <location>
        <position position="275"/>
    </location>
    <ligand>
        <name>substrate</name>
    </ligand>
</feature>
<comment type="similarity">
    <text evidence="1">Belongs to the GcvT family.</text>
</comment>
<dbReference type="Pfam" id="PF08669">
    <property type="entry name" value="GCV_T_C"/>
    <property type="match status" value="1"/>
</dbReference>
<reference evidence="6" key="1">
    <citation type="journal article" date="2010" name="ISME J.">
        <title>Metagenome of the Mediterranean deep chlorophyll maximum studied by direct and fosmid library 454 pyrosequencing.</title>
        <authorList>
            <person name="Ghai R."/>
            <person name="Martin-Cuadrado A.B."/>
            <person name="Molto A.G."/>
            <person name="Heredia I.G."/>
            <person name="Cabrera R."/>
            <person name="Martin J."/>
            <person name="Verdu M."/>
            <person name="Deschamps P."/>
            <person name="Moreira D."/>
            <person name="Lopez-Garcia P."/>
            <person name="Mira A."/>
            <person name="Rodriguez-Valera F."/>
        </authorList>
    </citation>
    <scope>NUCLEOTIDE SEQUENCE</scope>
</reference>
<dbReference type="AlphaFoldDB" id="D6PD26"/>
<feature type="domain" description="GCVT N-terminal" evidence="3">
    <location>
        <begin position="65"/>
        <end position="342"/>
    </location>
</feature>
<dbReference type="InterPro" id="IPR013977">
    <property type="entry name" value="GcvT_C"/>
</dbReference>
<organism evidence="6">
    <name type="scientific">uncultured marine bacterium MedDCM-OCT-S04-C448</name>
    <dbReference type="NCBI Taxonomy" id="743057"/>
    <lineage>
        <taxon>Bacteria</taxon>
        <taxon>environmental samples</taxon>
    </lineage>
</organism>
<dbReference type="Pfam" id="PF16350">
    <property type="entry name" value="FAO_M"/>
    <property type="match status" value="1"/>
</dbReference>
<evidence type="ECO:0000256" key="1">
    <source>
        <dbReference type="ARBA" id="ARBA00008609"/>
    </source>
</evidence>
<dbReference type="Gene3D" id="3.30.1360.120">
    <property type="entry name" value="Probable tRNA modification gtpase trme, domain 1"/>
    <property type="match status" value="1"/>
</dbReference>
<evidence type="ECO:0000313" key="6">
    <source>
        <dbReference type="EMBL" id="ADD93627.1"/>
    </source>
</evidence>